<dbReference type="GO" id="GO:0003677">
    <property type="term" value="F:DNA binding"/>
    <property type="evidence" value="ECO:0007669"/>
    <property type="project" value="UniProtKB-KW"/>
</dbReference>
<dbReference type="RefSeq" id="WP_369460515.1">
    <property type="nucleotide sequence ID" value="NZ_JBGBDC010000006.1"/>
</dbReference>
<dbReference type="Proteomes" id="UP001562178">
    <property type="component" value="Unassembled WGS sequence"/>
</dbReference>
<gene>
    <name evidence="1" type="ORF">AB7A72_15815</name>
</gene>
<keyword evidence="2" id="KW-1185">Reference proteome</keyword>
<evidence type="ECO:0000313" key="2">
    <source>
        <dbReference type="Proteomes" id="UP001562178"/>
    </source>
</evidence>
<accession>A0ABV4B4R6</accession>
<protein>
    <submittedName>
        <fullName evidence="1">DNA-binding protein</fullName>
    </submittedName>
</protein>
<name>A0ABV4B4R6_9BURK</name>
<sequence length="114" mass="11721">MSQKPVTMIRNSGSGHGPGTVERVLRQALAQPGNAVADAAGWDASNTSRFLSGQQGVPIGKLDAVLQAAGYVIVSRRYFDATGVMAEVGMYCRCAREGGGECGPSSPSNCAGCQ</sequence>
<comment type="caution">
    <text evidence="1">The sequence shown here is derived from an EMBL/GenBank/DDBJ whole genome shotgun (WGS) entry which is preliminary data.</text>
</comment>
<reference evidence="1 2" key="1">
    <citation type="journal article" date="2016" name="Int. J. Syst. Evol. Microbiol.">
        <title>Description of Comamonas sediminis sp. nov., isolated from lagoon sediments.</title>
        <authorList>
            <person name="Subhash Y."/>
            <person name="Bang J.J."/>
            <person name="You T.H."/>
            <person name="Lee S.S."/>
        </authorList>
    </citation>
    <scope>NUCLEOTIDE SEQUENCE [LARGE SCALE GENOMIC DNA]</scope>
    <source>
        <strain evidence="1 2">JCM 31169</strain>
    </source>
</reference>
<evidence type="ECO:0000313" key="1">
    <source>
        <dbReference type="EMBL" id="MEY2252485.1"/>
    </source>
</evidence>
<proteinExistence type="predicted"/>
<organism evidence="1 2">
    <name type="scientific">Comamonas sediminis</name>
    <dbReference type="NCBI Taxonomy" id="1783360"/>
    <lineage>
        <taxon>Bacteria</taxon>
        <taxon>Pseudomonadati</taxon>
        <taxon>Pseudomonadota</taxon>
        <taxon>Betaproteobacteria</taxon>
        <taxon>Burkholderiales</taxon>
        <taxon>Comamonadaceae</taxon>
        <taxon>Comamonas</taxon>
    </lineage>
</organism>
<keyword evidence="1" id="KW-0238">DNA-binding</keyword>
<dbReference type="EMBL" id="JBGBDC010000006">
    <property type="protein sequence ID" value="MEY2252485.1"/>
    <property type="molecule type" value="Genomic_DNA"/>
</dbReference>